<dbReference type="PANTHER" id="PTHR33867:SF1">
    <property type="entry name" value="RIBOSOME MATURATION FACTOR RIMP"/>
    <property type="match status" value="1"/>
</dbReference>
<evidence type="ECO:0000256" key="1">
    <source>
        <dbReference type="ARBA" id="ARBA00022490"/>
    </source>
</evidence>
<comment type="caution">
    <text evidence="6">The sequence shown here is derived from an EMBL/GenBank/DDBJ whole genome shotgun (WGS) entry which is preliminary data.</text>
</comment>
<dbReference type="PANTHER" id="PTHR33867">
    <property type="entry name" value="RIBOSOME MATURATION FACTOR RIMP"/>
    <property type="match status" value="1"/>
</dbReference>
<evidence type="ECO:0000313" key="7">
    <source>
        <dbReference type="Proteomes" id="UP001314796"/>
    </source>
</evidence>
<dbReference type="InterPro" id="IPR028998">
    <property type="entry name" value="RimP_C"/>
</dbReference>
<organism evidence="6 7">
    <name type="scientific">Alkaliphilus hydrothermalis</name>
    <dbReference type="NCBI Taxonomy" id="1482730"/>
    <lineage>
        <taxon>Bacteria</taxon>
        <taxon>Bacillati</taxon>
        <taxon>Bacillota</taxon>
        <taxon>Clostridia</taxon>
        <taxon>Peptostreptococcales</taxon>
        <taxon>Natronincolaceae</taxon>
        <taxon>Alkaliphilus</taxon>
    </lineage>
</organism>
<dbReference type="InterPro" id="IPR003728">
    <property type="entry name" value="Ribosome_maturation_RimP"/>
</dbReference>
<comment type="similarity">
    <text evidence="3">Belongs to the RimP family.</text>
</comment>
<dbReference type="InterPro" id="IPR035956">
    <property type="entry name" value="RimP_N_sf"/>
</dbReference>
<dbReference type="Pfam" id="PF17384">
    <property type="entry name" value="DUF150_C"/>
    <property type="match status" value="1"/>
</dbReference>
<accession>A0ABS2NL89</accession>
<dbReference type="EMBL" id="JAFBEE010000001">
    <property type="protein sequence ID" value="MBM7613703.1"/>
    <property type="molecule type" value="Genomic_DNA"/>
</dbReference>
<keyword evidence="1 3" id="KW-0963">Cytoplasm</keyword>
<sequence>MGQNRVEKLIEELVLPIVEKEDFELVDVEYKKEGPHRYLRVFIDKTGGITLDDCQNVSMALSDKLDELDPIEENYFLEVSSPGLDRPLKKDSDFDKFKGEAVEVKLYEPLMGQKVIEGELVGLVDDKIQLNVKGAGVIEIPRDKAAMTRLAIKF</sequence>
<comment type="subcellular location">
    <subcellularLocation>
        <location evidence="3">Cytoplasm</location>
    </subcellularLocation>
</comment>
<protein>
    <recommendedName>
        <fullName evidence="3">Ribosome maturation factor RimP</fullName>
    </recommendedName>
</protein>
<dbReference type="HAMAP" id="MF_01077">
    <property type="entry name" value="RimP"/>
    <property type="match status" value="1"/>
</dbReference>
<feature type="domain" description="Ribosome maturation factor RimP N-terminal" evidence="4">
    <location>
        <begin position="14"/>
        <end position="85"/>
    </location>
</feature>
<evidence type="ECO:0000313" key="6">
    <source>
        <dbReference type="EMBL" id="MBM7613703.1"/>
    </source>
</evidence>
<dbReference type="CDD" id="cd01734">
    <property type="entry name" value="YlxS_C"/>
    <property type="match status" value="1"/>
</dbReference>
<comment type="function">
    <text evidence="3">Required for maturation of 30S ribosomal subunits.</text>
</comment>
<dbReference type="SUPFAM" id="SSF75420">
    <property type="entry name" value="YhbC-like, N-terminal domain"/>
    <property type="match status" value="1"/>
</dbReference>
<evidence type="ECO:0000259" key="5">
    <source>
        <dbReference type="Pfam" id="PF17384"/>
    </source>
</evidence>
<dbReference type="InterPro" id="IPR036847">
    <property type="entry name" value="RimP_C_sf"/>
</dbReference>
<dbReference type="InterPro" id="IPR028989">
    <property type="entry name" value="RimP_N"/>
</dbReference>
<keyword evidence="7" id="KW-1185">Reference proteome</keyword>
<gene>
    <name evidence="3" type="primary">rimP</name>
    <name evidence="6" type="ORF">JOC73_000211</name>
</gene>
<dbReference type="Gene3D" id="3.30.300.70">
    <property type="entry name" value="RimP-like superfamily, N-terminal"/>
    <property type="match status" value="1"/>
</dbReference>
<dbReference type="Proteomes" id="UP001314796">
    <property type="component" value="Unassembled WGS sequence"/>
</dbReference>
<evidence type="ECO:0000256" key="3">
    <source>
        <dbReference type="HAMAP-Rule" id="MF_01077"/>
    </source>
</evidence>
<proteinExistence type="inferred from homology"/>
<reference evidence="6 7" key="1">
    <citation type="submission" date="2021-01" db="EMBL/GenBank/DDBJ databases">
        <title>Genomic Encyclopedia of Type Strains, Phase IV (KMG-IV): sequencing the most valuable type-strain genomes for metagenomic binning, comparative biology and taxonomic classification.</title>
        <authorList>
            <person name="Goeker M."/>
        </authorList>
    </citation>
    <scope>NUCLEOTIDE SEQUENCE [LARGE SCALE GENOMIC DNA]</scope>
    <source>
        <strain evidence="6 7">DSM 25890</strain>
    </source>
</reference>
<dbReference type="Gene3D" id="2.30.30.180">
    <property type="entry name" value="Ribosome maturation factor RimP, C-terminal domain"/>
    <property type="match status" value="1"/>
</dbReference>
<dbReference type="SUPFAM" id="SSF74942">
    <property type="entry name" value="YhbC-like, C-terminal domain"/>
    <property type="match status" value="1"/>
</dbReference>
<dbReference type="NCBIfam" id="NF000928">
    <property type="entry name" value="PRK00092.1-2"/>
    <property type="match status" value="1"/>
</dbReference>
<dbReference type="RefSeq" id="WP_204399983.1">
    <property type="nucleotide sequence ID" value="NZ_JAFBEE010000001.1"/>
</dbReference>
<feature type="domain" description="Ribosome maturation factor RimP C-terminal" evidence="5">
    <location>
        <begin position="88"/>
        <end position="154"/>
    </location>
</feature>
<keyword evidence="2 3" id="KW-0690">Ribosome biogenesis</keyword>
<evidence type="ECO:0000256" key="2">
    <source>
        <dbReference type="ARBA" id="ARBA00022517"/>
    </source>
</evidence>
<evidence type="ECO:0000259" key="4">
    <source>
        <dbReference type="Pfam" id="PF02576"/>
    </source>
</evidence>
<dbReference type="Pfam" id="PF02576">
    <property type="entry name" value="RimP_N"/>
    <property type="match status" value="1"/>
</dbReference>
<name>A0ABS2NL89_9FIRM</name>